<feature type="compositionally biased region" description="Basic and acidic residues" evidence="6">
    <location>
        <begin position="878"/>
        <end position="942"/>
    </location>
</feature>
<dbReference type="Proteomes" id="UP001392437">
    <property type="component" value="Unassembled WGS sequence"/>
</dbReference>
<keyword evidence="2" id="KW-0547">Nucleotide-binding</keyword>
<dbReference type="GO" id="GO:0005524">
    <property type="term" value="F:ATP binding"/>
    <property type="evidence" value="ECO:0007669"/>
    <property type="project" value="UniProtKB-KW"/>
</dbReference>
<dbReference type="InterPro" id="IPR050534">
    <property type="entry name" value="Coronavir_polyprotein_1ab"/>
</dbReference>
<keyword evidence="5" id="KW-0067">ATP-binding</keyword>
<keyword evidence="4" id="KW-0347">Helicase</keyword>
<comment type="similarity">
    <text evidence="1">Belongs to the DNA2/NAM7 helicase family.</text>
</comment>
<dbReference type="PANTHER" id="PTHR43788:SF8">
    <property type="entry name" value="DNA-BINDING PROTEIN SMUBP-2"/>
    <property type="match status" value="1"/>
</dbReference>
<dbReference type="EMBL" id="JAQQWP010000011">
    <property type="protein sequence ID" value="KAK8096128.1"/>
    <property type="molecule type" value="Genomic_DNA"/>
</dbReference>
<feature type="compositionally biased region" description="Polar residues" evidence="6">
    <location>
        <begin position="416"/>
        <end position="427"/>
    </location>
</feature>
<keyword evidence="3" id="KW-0378">Hydrolase</keyword>
<reference evidence="9 10" key="1">
    <citation type="submission" date="2023-01" db="EMBL/GenBank/DDBJ databases">
        <title>Analysis of 21 Apiospora genomes using comparative genomics revels a genus with tremendous synthesis potential of carbohydrate active enzymes and secondary metabolites.</title>
        <authorList>
            <person name="Sorensen T."/>
        </authorList>
    </citation>
    <scope>NUCLEOTIDE SEQUENCE [LARGE SCALE GENOMIC DNA]</scope>
    <source>
        <strain evidence="9 10">CBS 117206</strain>
    </source>
</reference>
<dbReference type="GO" id="GO:0016787">
    <property type="term" value="F:hydrolase activity"/>
    <property type="evidence" value="ECO:0007669"/>
    <property type="project" value="UniProtKB-KW"/>
</dbReference>
<feature type="domain" description="DNA2/NAM7 helicase helicase" evidence="7">
    <location>
        <begin position="297"/>
        <end position="570"/>
    </location>
</feature>
<dbReference type="Gene3D" id="3.40.50.300">
    <property type="entry name" value="P-loop containing nucleotide triphosphate hydrolases"/>
    <property type="match status" value="2"/>
</dbReference>
<evidence type="ECO:0000256" key="2">
    <source>
        <dbReference type="ARBA" id="ARBA00022741"/>
    </source>
</evidence>
<dbReference type="AlphaFoldDB" id="A0AAW0Q7E3"/>
<sequence>MDLYNHFEAGRHAVVIESIRYNKSDAQNLSWKEVLDRKSEPAKNSFSSVGEYVATITMGAKIVQSITEYEQDFDFNKCKVRILKQKNHAMMAVVTLPLWHREKVEKGKPTISPGDRGFLCLQYHTSTDKGDFSVLVRYHMEFIEPLPSSAPGVLLAKLKPRQKRPRRSEHDRSLGKDEGRPDLQLSPVIPSLPNSLTNKDAWAFVWNTIPHVHVPSKSMGPDIMKHIMKQPCIVGGVDTVVRHSEFVYVYQAIQGMLDGNRGPLLGFLASGGKMNMKPVDIYSSLADTTLVDSEHLQLNQSQRSALAKGRSAPAGFVIAHGGPGTGKTHFIIQAVKPFFLDEKHHKVLITSAGNRGVDSIALGLNNWLQDLDPTLRGDSYIVRLHSIKTETNIFLKDAEDAKRKVLAQAAKKPAHSPQQNEGSQETGSATFDHYRTYACGRYEGVDDERVQNISLSVGMRMKQLLSSKGSFLQASYDRYSKGEIYRDKDVESFIASIHSFMKTVIEGAAAVCATVAGVADDMVTQSYKACELIIVDEAARVPEYQWWPLLGFYPRAIGKIMVGDPFQMQPPSGNLDGKSPLKDQMQLSLQTRLQNQKFPAGFFDTQYRAVPEIANIYNYTRYQGRLGSDEVTKVENRPLAQAIVKHNTEIYDAPHSVVFFNVPGATEQKSKRCLPKFCSEYIVAVTNILEGLVNAGFCDAPHSAIIAVLTPYRLEAKRLRYAMTKMSDRYPQAANIVIETVDKIQGLEYDIVIMDPVVTDNPGFLDFRRLNVLFSRARCGLYVVANHRRWKRMFETAWSIEGRAWPLKQFAARLERYSKDFPGVQLNEPFPSKNEFYDPYEFEHVPETATTSAGIRKALLTINQQTPEKLSAPNAKEVGVKKSEEEESEKKAREAKERDEMERRVQVREIKHREASERKTMEHEIKQRKKNELEALESEKTNNETPGSETTQNETTESEGTESQKAEDEENVKGEGEDDGEKSEDQKTDGTLQALGAAKEQLVDNFREAE</sequence>
<evidence type="ECO:0000313" key="10">
    <source>
        <dbReference type="Proteomes" id="UP001392437"/>
    </source>
</evidence>
<feature type="compositionally biased region" description="Basic and acidic residues" evidence="6">
    <location>
        <begin position="1001"/>
        <end position="1010"/>
    </location>
</feature>
<evidence type="ECO:0000256" key="6">
    <source>
        <dbReference type="SAM" id="MobiDB-lite"/>
    </source>
</evidence>
<name>A0AAW0Q7E3_9PEZI</name>
<dbReference type="SUPFAM" id="SSF52540">
    <property type="entry name" value="P-loop containing nucleoside triphosphate hydrolases"/>
    <property type="match status" value="1"/>
</dbReference>
<evidence type="ECO:0008006" key="11">
    <source>
        <dbReference type="Google" id="ProtNLM"/>
    </source>
</evidence>
<feature type="compositionally biased region" description="Basic and acidic residues" evidence="6">
    <location>
        <begin position="168"/>
        <end position="181"/>
    </location>
</feature>
<evidence type="ECO:0000256" key="3">
    <source>
        <dbReference type="ARBA" id="ARBA00022801"/>
    </source>
</evidence>
<dbReference type="InterPro" id="IPR041679">
    <property type="entry name" value="DNA2/NAM7-like_C"/>
</dbReference>
<evidence type="ECO:0000259" key="7">
    <source>
        <dbReference type="Pfam" id="PF13086"/>
    </source>
</evidence>
<keyword evidence="10" id="KW-1185">Reference proteome</keyword>
<feature type="region of interest" description="Disordered" evidence="6">
    <location>
        <begin position="866"/>
        <end position="1010"/>
    </location>
</feature>
<protein>
    <recommendedName>
        <fullName evidence="11">AAA domain-containing protein</fullName>
    </recommendedName>
</protein>
<feature type="region of interest" description="Disordered" evidence="6">
    <location>
        <begin position="406"/>
        <end position="427"/>
    </location>
</feature>
<dbReference type="InterPro" id="IPR041677">
    <property type="entry name" value="DNA2/NAM7_AAA_11"/>
</dbReference>
<comment type="caution">
    <text evidence="9">The sequence shown here is derived from an EMBL/GenBank/DDBJ whole genome shotgun (WGS) entry which is preliminary data.</text>
</comment>
<evidence type="ECO:0000256" key="4">
    <source>
        <dbReference type="ARBA" id="ARBA00022806"/>
    </source>
</evidence>
<feature type="domain" description="DNA2/NAM7 helicase-like C-terminal" evidence="8">
    <location>
        <begin position="586"/>
        <end position="787"/>
    </location>
</feature>
<dbReference type="InterPro" id="IPR027417">
    <property type="entry name" value="P-loop_NTPase"/>
</dbReference>
<dbReference type="InterPro" id="IPR047187">
    <property type="entry name" value="SF1_C_Upf1"/>
</dbReference>
<organism evidence="9 10">
    <name type="scientific">Apiospora kogelbergensis</name>
    <dbReference type="NCBI Taxonomy" id="1337665"/>
    <lineage>
        <taxon>Eukaryota</taxon>
        <taxon>Fungi</taxon>
        <taxon>Dikarya</taxon>
        <taxon>Ascomycota</taxon>
        <taxon>Pezizomycotina</taxon>
        <taxon>Sordariomycetes</taxon>
        <taxon>Xylariomycetidae</taxon>
        <taxon>Amphisphaeriales</taxon>
        <taxon>Apiosporaceae</taxon>
        <taxon>Apiospora</taxon>
    </lineage>
</organism>
<feature type="compositionally biased region" description="Basic residues" evidence="6">
    <location>
        <begin position="158"/>
        <end position="167"/>
    </location>
</feature>
<dbReference type="GO" id="GO:0043139">
    <property type="term" value="F:5'-3' DNA helicase activity"/>
    <property type="evidence" value="ECO:0007669"/>
    <property type="project" value="TreeGrafter"/>
</dbReference>
<evidence type="ECO:0000259" key="8">
    <source>
        <dbReference type="Pfam" id="PF13087"/>
    </source>
</evidence>
<feature type="compositionally biased region" description="Basic and acidic residues" evidence="6">
    <location>
        <begin position="962"/>
        <end position="975"/>
    </location>
</feature>
<dbReference type="CDD" id="cd18808">
    <property type="entry name" value="SF1_C_Upf1"/>
    <property type="match status" value="1"/>
</dbReference>
<dbReference type="Pfam" id="PF13087">
    <property type="entry name" value="AAA_12"/>
    <property type="match status" value="1"/>
</dbReference>
<evidence type="ECO:0000256" key="1">
    <source>
        <dbReference type="ARBA" id="ARBA00007913"/>
    </source>
</evidence>
<accession>A0AAW0Q7E3</accession>
<evidence type="ECO:0000256" key="5">
    <source>
        <dbReference type="ARBA" id="ARBA00022840"/>
    </source>
</evidence>
<dbReference type="Pfam" id="PF13086">
    <property type="entry name" value="AAA_11"/>
    <property type="match status" value="1"/>
</dbReference>
<gene>
    <name evidence="9" type="ORF">PG999_014150</name>
</gene>
<evidence type="ECO:0000313" key="9">
    <source>
        <dbReference type="EMBL" id="KAK8096128.1"/>
    </source>
</evidence>
<feature type="region of interest" description="Disordered" evidence="6">
    <location>
        <begin position="154"/>
        <end position="189"/>
    </location>
</feature>
<dbReference type="PANTHER" id="PTHR43788">
    <property type="entry name" value="DNA2/NAM7 HELICASE FAMILY MEMBER"/>
    <property type="match status" value="1"/>
</dbReference>
<proteinExistence type="inferred from homology"/>